<dbReference type="EMBL" id="CAUM01000174">
    <property type="protein sequence ID" value="CCV09403.1"/>
    <property type="molecule type" value="Genomic_DNA"/>
</dbReference>
<comment type="caution">
    <text evidence="1">The sequence shown here is derived from an EMBL/GenBank/DDBJ whole genome shotgun (WGS) entry which is preliminary data.</text>
</comment>
<dbReference type="AlphaFoldDB" id="M5EZB7"/>
<accession>M5EZB7</accession>
<proteinExistence type="predicted"/>
<dbReference type="Proteomes" id="UP000012062">
    <property type="component" value="Unassembled WGS sequence"/>
</dbReference>
<evidence type="ECO:0008006" key="3">
    <source>
        <dbReference type="Google" id="ProtNLM"/>
    </source>
</evidence>
<dbReference type="PROSITE" id="PS51257">
    <property type="entry name" value="PROKAR_LIPOPROTEIN"/>
    <property type="match status" value="1"/>
</dbReference>
<dbReference type="InterPro" id="IPR036388">
    <property type="entry name" value="WH-like_DNA-bd_sf"/>
</dbReference>
<name>M5EZB7_9HYPH</name>
<organism evidence="1 2">
    <name type="scientific">Mesorhizobium metallidurans STM 2683</name>
    <dbReference type="NCBI Taxonomy" id="1297569"/>
    <lineage>
        <taxon>Bacteria</taxon>
        <taxon>Pseudomonadati</taxon>
        <taxon>Pseudomonadota</taxon>
        <taxon>Alphaproteobacteria</taxon>
        <taxon>Hyphomicrobiales</taxon>
        <taxon>Phyllobacteriaceae</taxon>
        <taxon>Mesorhizobium</taxon>
    </lineage>
</organism>
<keyword evidence="2" id="KW-1185">Reference proteome</keyword>
<dbReference type="RefSeq" id="WP_008878255.1">
    <property type="nucleotide sequence ID" value="NZ_CAUM01000174.1"/>
</dbReference>
<evidence type="ECO:0000313" key="1">
    <source>
        <dbReference type="EMBL" id="CCV09403.1"/>
    </source>
</evidence>
<evidence type="ECO:0000313" key="2">
    <source>
        <dbReference type="Proteomes" id="UP000012062"/>
    </source>
</evidence>
<sequence>MSRCQEAAENVVTPGSPQATFAGCDVLAGFPDPEAASILGIPRGTFTSRIARVREELRVPLNDAARHHTSGNVEK</sequence>
<gene>
    <name evidence="1" type="ORF">MESS2_p110002</name>
</gene>
<protein>
    <recommendedName>
        <fullName evidence="3">RNA polymerase sigma factor 70 region 4 type 2 domain-containing protein</fullName>
    </recommendedName>
</protein>
<reference evidence="1 2" key="1">
    <citation type="submission" date="2013-02" db="EMBL/GenBank/DDBJ databases">
        <authorList>
            <person name="Genoscope - CEA"/>
        </authorList>
    </citation>
    <scope>NUCLEOTIDE SEQUENCE [LARGE SCALE GENOMIC DNA]</scope>
    <source>
        <strain evidence="1 2">STM 2683</strain>
    </source>
</reference>
<dbReference type="Gene3D" id="1.10.10.10">
    <property type="entry name" value="Winged helix-like DNA-binding domain superfamily/Winged helix DNA-binding domain"/>
    <property type="match status" value="1"/>
</dbReference>